<dbReference type="SMART" id="SM00388">
    <property type="entry name" value="HisKA"/>
    <property type="match status" value="1"/>
</dbReference>
<feature type="domain" description="Histidine kinase" evidence="8">
    <location>
        <begin position="138"/>
        <end position="361"/>
    </location>
</feature>
<dbReference type="InterPro" id="IPR036890">
    <property type="entry name" value="HATPase_C_sf"/>
</dbReference>
<keyword evidence="12" id="KW-1185">Reference proteome</keyword>
<evidence type="ECO:0000256" key="3">
    <source>
        <dbReference type="ARBA" id="ARBA00022553"/>
    </source>
</evidence>
<dbReference type="NCBIfam" id="TIGR00229">
    <property type="entry name" value="sensory_box"/>
    <property type="match status" value="1"/>
</dbReference>
<dbReference type="InterPro" id="IPR050736">
    <property type="entry name" value="Sensor_HK_Regulatory"/>
</dbReference>
<comment type="catalytic activity">
    <reaction evidence="1">
        <text>ATP + protein L-histidine = ADP + protein N-phospho-L-histidine.</text>
        <dbReference type="EC" id="2.7.13.3"/>
    </reaction>
</comment>
<dbReference type="SUPFAM" id="SSF55785">
    <property type="entry name" value="PYP-like sensor domain (PAS domain)"/>
    <property type="match status" value="1"/>
</dbReference>
<proteinExistence type="predicted"/>
<keyword evidence="5 11" id="KW-0418">Kinase</keyword>
<dbReference type="Proteomes" id="UP000289691">
    <property type="component" value="Unassembled WGS sequence"/>
</dbReference>
<dbReference type="InterPro" id="IPR036097">
    <property type="entry name" value="HisK_dim/P_sf"/>
</dbReference>
<dbReference type="Pfam" id="PF00512">
    <property type="entry name" value="HisKA"/>
    <property type="match status" value="1"/>
</dbReference>
<feature type="domain" description="PAC" evidence="10">
    <location>
        <begin position="76"/>
        <end position="127"/>
    </location>
</feature>
<dbReference type="PROSITE" id="PS50113">
    <property type="entry name" value="PAC"/>
    <property type="match status" value="1"/>
</dbReference>
<dbReference type="SUPFAM" id="SSF55874">
    <property type="entry name" value="ATPase domain of HSP90 chaperone/DNA topoisomerase II/histidine kinase"/>
    <property type="match status" value="1"/>
</dbReference>
<dbReference type="Gene3D" id="3.30.450.20">
    <property type="entry name" value="PAS domain"/>
    <property type="match status" value="1"/>
</dbReference>
<evidence type="ECO:0000256" key="6">
    <source>
        <dbReference type="ARBA" id="ARBA00023012"/>
    </source>
</evidence>
<evidence type="ECO:0000313" key="12">
    <source>
        <dbReference type="Proteomes" id="UP000289691"/>
    </source>
</evidence>
<dbReference type="Gene3D" id="3.30.565.10">
    <property type="entry name" value="Histidine kinase-like ATPase, C-terminal domain"/>
    <property type="match status" value="1"/>
</dbReference>
<comment type="caution">
    <text evidence="11">The sequence shown here is derived from an EMBL/GenBank/DDBJ whole genome shotgun (WGS) entry which is preliminary data.</text>
</comment>
<dbReference type="InterPro" id="IPR013656">
    <property type="entry name" value="PAS_4"/>
</dbReference>
<evidence type="ECO:0000256" key="4">
    <source>
        <dbReference type="ARBA" id="ARBA00022679"/>
    </source>
</evidence>
<dbReference type="CDD" id="cd00082">
    <property type="entry name" value="HisKA"/>
    <property type="match status" value="1"/>
</dbReference>
<keyword evidence="3" id="KW-0597">Phosphoprotein</keyword>
<evidence type="ECO:0000256" key="7">
    <source>
        <dbReference type="SAM" id="MobiDB-lite"/>
    </source>
</evidence>
<reference evidence="11 12" key="1">
    <citation type="submission" date="2019-01" db="EMBL/GenBank/DDBJ databases">
        <title>Halorientalis sp. F13-25 a new haloarchaeum isolated from hypersaline water.</title>
        <authorList>
            <person name="Ana D.-V."/>
            <person name="Cristina S.-P."/>
            <person name="Antonio V."/>
        </authorList>
    </citation>
    <scope>NUCLEOTIDE SEQUENCE [LARGE SCALE GENOMIC DNA]</scope>
    <source>
        <strain evidence="11 12">F13-25</strain>
    </source>
</reference>
<accession>A0A498KYS7</accession>
<sequence length="375" mass="40432">MGADSSLVNDALDTLEDVFYVYDEGGKLIHWNAVLGELFDLTEAELSGMAATDFFVAADRPQVEAAIEEVMSTGRTVVEARAETTRGTVLFELTGELLVDEDGDVLGFCGVGRDVTTVREREWQLERQNERLGEFANVVAHDLRNPLQVARLQLETVDGAPEPGTIARVTHALDRIEGIVDDVLTLARGGQTVLERRPVELATVARTAWDTVRTADETLVVRTERTVEADEGRLQRLFENVFRNAVEHGSTGNRRESDDPVEHERGDSGQPNGDDSDPEAASLRVTVEDTETGFAVEDDGLGFPADVVGGAFEAGVSGSPSGTGLGLNIVRTLAEAHGWTVRVAEAADGGARLEVNLESLYTDTASLDPADERGE</sequence>
<evidence type="ECO:0000259" key="10">
    <source>
        <dbReference type="PROSITE" id="PS50113"/>
    </source>
</evidence>
<feature type="region of interest" description="Disordered" evidence="7">
    <location>
        <begin position="248"/>
        <end position="279"/>
    </location>
</feature>
<dbReference type="RefSeq" id="WP_129068946.1">
    <property type="nucleotide sequence ID" value="NZ_RDFA01000003.1"/>
</dbReference>
<dbReference type="SUPFAM" id="SSF47384">
    <property type="entry name" value="Homodimeric domain of signal transducing histidine kinase"/>
    <property type="match status" value="1"/>
</dbReference>
<dbReference type="GO" id="GO:0000155">
    <property type="term" value="F:phosphorelay sensor kinase activity"/>
    <property type="evidence" value="ECO:0007669"/>
    <property type="project" value="InterPro"/>
</dbReference>
<dbReference type="InterPro" id="IPR035965">
    <property type="entry name" value="PAS-like_dom_sf"/>
</dbReference>
<evidence type="ECO:0000313" key="11">
    <source>
        <dbReference type="EMBL" id="RXK49350.1"/>
    </source>
</evidence>
<dbReference type="EMBL" id="RDFA01000003">
    <property type="protein sequence ID" value="RXK49350.1"/>
    <property type="molecule type" value="Genomic_DNA"/>
</dbReference>
<dbReference type="InterPro" id="IPR000014">
    <property type="entry name" value="PAS"/>
</dbReference>
<dbReference type="InterPro" id="IPR005467">
    <property type="entry name" value="His_kinase_dom"/>
</dbReference>
<dbReference type="PROSITE" id="PS50112">
    <property type="entry name" value="PAS"/>
    <property type="match status" value="1"/>
</dbReference>
<dbReference type="Pfam" id="PF08448">
    <property type="entry name" value="PAS_4"/>
    <property type="match status" value="1"/>
</dbReference>
<keyword evidence="6" id="KW-0902">Two-component regulatory system</keyword>
<dbReference type="OrthoDB" id="8127at2157"/>
<dbReference type="Pfam" id="PF02518">
    <property type="entry name" value="HATPase_c"/>
    <property type="match status" value="1"/>
</dbReference>
<evidence type="ECO:0000256" key="1">
    <source>
        <dbReference type="ARBA" id="ARBA00000085"/>
    </source>
</evidence>
<protein>
    <recommendedName>
        <fullName evidence="2">histidine kinase</fullName>
        <ecNumber evidence="2">2.7.13.3</ecNumber>
    </recommendedName>
</protein>
<dbReference type="InterPro" id="IPR003661">
    <property type="entry name" value="HisK_dim/P_dom"/>
</dbReference>
<keyword evidence="4" id="KW-0808">Transferase</keyword>
<name>A0A498KYS7_9EURY</name>
<dbReference type="PANTHER" id="PTHR43711:SF1">
    <property type="entry name" value="HISTIDINE KINASE 1"/>
    <property type="match status" value="1"/>
</dbReference>
<dbReference type="CDD" id="cd00130">
    <property type="entry name" value="PAS"/>
    <property type="match status" value="1"/>
</dbReference>
<dbReference type="PANTHER" id="PTHR43711">
    <property type="entry name" value="TWO-COMPONENT HISTIDINE KINASE"/>
    <property type="match status" value="1"/>
</dbReference>
<organism evidence="11 12">
    <name type="scientific">Halorientalis pallida</name>
    <dbReference type="NCBI Taxonomy" id="2479928"/>
    <lineage>
        <taxon>Archaea</taxon>
        <taxon>Methanobacteriati</taxon>
        <taxon>Methanobacteriota</taxon>
        <taxon>Stenosarchaea group</taxon>
        <taxon>Halobacteria</taxon>
        <taxon>Halobacteriales</taxon>
        <taxon>Haloarculaceae</taxon>
        <taxon>Halorientalis</taxon>
    </lineage>
</organism>
<dbReference type="SMART" id="SM00387">
    <property type="entry name" value="HATPase_c"/>
    <property type="match status" value="1"/>
</dbReference>
<dbReference type="InterPro" id="IPR003594">
    <property type="entry name" value="HATPase_dom"/>
</dbReference>
<dbReference type="Gene3D" id="1.10.287.130">
    <property type="match status" value="1"/>
</dbReference>
<dbReference type="InterPro" id="IPR000700">
    <property type="entry name" value="PAS-assoc_C"/>
</dbReference>
<dbReference type="PROSITE" id="PS50109">
    <property type="entry name" value="HIS_KIN"/>
    <property type="match status" value="1"/>
</dbReference>
<evidence type="ECO:0000256" key="5">
    <source>
        <dbReference type="ARBA" id="ARBA00022777"/>
    </source>
</evidence>
<feature type="compositionally biased region" description="Basic and acidic residues" evidence="7">
    <location>
        <begin position="253"/>
        <end position="267"/>
    </location>
</feature>
<dbReference type="EC" id="2.7.13.3" evidence="2"/>
<dbReference type="AlphaFoldDB" id="A0A498KYS7"/>
<evidence type="ECO:0000259" key="9">
    <source>
        <dbReference type="PROSITE" id="PS50112"/>
    </source>
</evidence>
<evidence type="ECO:0000256" key="2">
    <source>
        <dbReference type="ARBA" id="ARBA00012438"/>
    </source>
</evidence>
<gene>
    <name evidence="11" type="ORF">EAF64_10555</name>
</gene>
<evidence type="ECO:0000259" key="8">
    <source>
        <dbReference type="PROSITE" id="PS50109"/>
    </source>
</evidence>
<dbReference type="InterPro" id="IPR004358">
    <property type="entry name" value="Sig_transdc_His_kin-like_C"/>
</dbReference>
<feature type="domain" description="PAS" evidence="9">
    <location>
        <begin position="4"/>
        <end position="74"/>
    </location>
</feature>
<dbReference type="SMART" id="SM00091">
    <property type="entry name" value="PAS"/>
    <property type="match status" value="1"/>
</dbReference>
<dbReference type="PRINTS" id="PR00344">
    <property type="entry name" value="BCTRLSENSOR"/>
</dbReference>